<dbReference type="PANTHER" id="PTHR21310:SF13">
    <property type="entry name" value="AMINOGLYCOSIDE PHOSPHOTRANSFERASE DOMAIN-CONTAINING PROTEIN"/>
    <property type="match status" value="1"/>
</dbReference>
<accession>A0ABQ8VBE1</accession>
<gene>
    <name evidence="3" type="ORF">C8R41DRAFT_982985</name>
</gene>
<dbReference type="Gene3D" id="3.90.1200.10">
    <property type="match status" value="1"/>
</dbReference>
<protein>
    <recommendedName>
        <fullName evidence="2">Aminoglycoside phosphotransferase domain-containing protein</fullName>
    </recommendedName>
</protein>
<evidence type="ECO:0000313" key="4">
    <source>
        <dbReference type="Proteomes" id="UP001150217"/>
    </source>
</evidence>
<name>A0ABQ8VBE1_9AGAR</name>
<dbReference type="Proteomes" id="UP001150217">
    <property type="component" value="Unassembled WGS sequence"/>
</dbReference>
<dbReference type="InterPro" id="IPR002575">
    <property type="entry name" value="Aminoglycoside_PTrfase"/>
</dbReference>
<dbReference type="Pfam" id="PF01636">
    <property type="entry name" value="APH"/>
    <property type="match status" value="1"/>
</dbReference>
<proteinExistence type="predicted"/>
<feature type="region of interest" description="Disordered" evidence="1">
    <location>
        <begin position="1"/>
        <end position="20"/>
    </location>
</feature>
<evidence type="ECO:0000259" key="2">
    <source>
        <dbReference type="Pfam" id="PF01636"/>
    </source>
</evidence>
<dbReference type="PANTHER" id="PTHR21310">
    <property type="entry name" value="AMINOGLYCOSIDE PHOSPHOTRANSFERASE-RELATED-RELATED"/>
    <property type="match status" value="1"/>
</dbReference>
<organism evidence="3 4">
    <name type="scientific">Lentinula lateritia</name>
    <dbReference type="NCBI Taxonomy" id="40482"/>
    <lineage>
        <taxon>Eukaryota</taxon>
        <taxon>Fungi</taxon>
        <taxon>Dikarya</taxon>
        <taxon>Basidiomycota</taxon>
        <taxon>Agaricomycotina</taxon>
        <taxon>Agaricomycetes</taxon>
        <taxon>Agaricomycetidae</taxon>
        <taxon>Agaricales</taxon>
        <taxon>Marasmiineae</taxon>
        <taxon>Omphalotaceae</taxon>
        <taxon>Lentinula</taxon>
    </lineage>
</organism>
<feature type="domain" description="Aminoglycoside phosphotransferase" evidence="2">
    <location>
        <begin position="254"/>
        <end position="369"/>
    </location>
</feature>
<evidence type="ECO:0000313" key="3">
    <source>
        <dbReference type="EMBL" id="KAJ4479439.1"/>
    </source>
</evidence>
<comment type="caution">
    <text evidence="3">The sequence shown here is derived from an EMBL/GenBank/DDBJ whole genome shotgun (WGS) entry which is preliminary data.</text>
</comment>
<sequence>MMSAHAFLGCPPQSPPGIQDLVHNEEKRTQASASRSEASEKVLASRDLHALQNVASMVMQKKAKEVCLIGQGKIESHVTVGQIDLIYCLCDLDQVFAIIFEDGTDIVARINGSRALQDSDKSQAEIVRRIQSEFATIKYIQANTTIPVPDIIYRDNNFDNDVGAPYSLQKRIIGRMISDIWPSKFNSSCMNGEQAVCAVKQIADFECQLSRLSNFDSIGCLEYDEVTNEFRVGPVTPLQKLSTLPEFYPGPWQSSIEYLRSLISTHKATLRQSDWLDNRRSFFTYMNKANVPKIEDIDMEARSDHTHFISWYNMLEANLDRLDLSPFDPPHYPFVLLHEDLNIGNVMVDYEDPAKVVAVIDWEGSRVVPFWVGNFYSSFLNESDYSNDPKEQEIYHRMVETRDETRKKNLDPSLWNENTIPVLRGLFNLYQLVSLPPTCIPVPLFNTLLQNFLASRPQDEVDMFRPMLELGLGHANEASKAMARRFGG</sequence>
<dbReference type="InterPro" id="IPR011009">
    <property type="entry name" value="Kinase-like_dom_sf"/>
</dbReference>
<evidence type="ECO:0000256" key="1">
    <source>
        <dbReference type="SAM" id="MobiDB-lite"/>
    </source>
</evidence>
<dbReference type="EMBL" id="JANVFT010000063">
    <property type="protein sequence ID" value="KAJ4479439.1"/>
    <property type="molecule type" value="Genomic_DNA"/>
</dbReference>
<reference evidence="3" key="1">
    <citation type="submission" date="2022-08" db="EMBL/GenBank/DDBJ databases">
        <title>A Global Phylogenomic Analysis of the Shiitake Genus Lentinula.</title>
        <authorList>
            <consortium name="DOE Joint Genome Institute"/>
            <person name="Sierra-Patev S."/>
            <person name="Min B."/>
            <person name="Naranjo-Ortiz M."/>
            <person name="Looney B."/>
            <person name="Konkel Z."/>
            <person name="Slot J.C."/>
            <person name="Sakamoto Y."/>
            <person name="Steenwyk J.L."/>
            <person name="Rokas A."/>
            <person name="Carro J."/>
            <person name="Camarero S."/>
            <person name="Ferreira P."/>
            <person name="Molpeceres G."/>
            <person name="Ruiz-Duenas F.J."/>
            <person name="Serrano A."/>
            <person name="Henrissat B."/>
            <person name="Drula E."/>
            <person name="Hughes K.W."/>
            <person name="Mata J.L."/>
            <person name="Ishikawa N.K."/>
            <person name="Vargas-Isla R."/>
            <person name="Ushijima S."/>
            <person name="Smith C.A."/>
            <person name="Ahrendt S."/>
            <person name="Andreopoulos W."/>
            <person name="He G."/>
            <person name="Labutti K."/>
            <person name="Lipzen A."/>
            <person name="Ng V."/>
            <person name="Riley R."/>
            <person name="Sandor L."/>
            <person name="Barry K."/>
            <person name="Martinez A.T."/>
            <person name="Xiao Y."/>
            <person name="Gibbons J.G."/>
            <person name="Terashima K."/>
            <person name="Grigoriev I.V."/>
            <person name="Hibbett D.S."/>
        </authorList>
    </citation>
    <scope>NUCLEOTIDE SEQUENCE</scope>
    <source>
        <strain evidence="3">RHP3577 ss4</strain>
    </source>
</reference>
<dbReference type="SUPFAM" id="SSF56112">
    <property type="entry name" value="Protein kinase-like (PK-like)"/>
    <property type="match status" value="1"/>
</dbReference>
<keyword evidence="4" id="KW-1185">Reference proteome</keyword>
<dbReference type="InterPro" id="IPR051678">
    <property type="entry name" value="AGP_Transferase"/>
</dbReference>